<dbReference type="GO" id="GO:0030288">
    <property type="term" value="C:outer membrane-bounded periplasmic space"/>
    <property type="evidence" value="ECO:0007669"/>
    <property type="project" value="TreeGrafter"/>
</dbReference>
<dbReference type="Proteomes" id="UP000000644">
    <property type="component" value="Chromosome"/>
</dbReference>
<gene>
    <name evidence="8" type="ordered locus">Pnap_3066</name>
</gene>
<dbReference type="EMBL" id="CP000529">
    <property type="protein sequence ID" value="ABM38365.1"/>
    <property type="molecule type" value="Genomic_DNA"/>
</dbReference>
<evidence type="ECO:0000313" key="8">
    <source>
        <dbReference type="EMBL" id="ABM38365.1"/>
    </source>
</evidence>
<dbReference type="PANTHER" id="PTHR38782:SF1">
    <property type="entry name" value="SIGMA-E FACTOR REGULATORY PROTEIN RSEB"/>
    <property type="match status" value="1"/>
</dbReference>
<keyword evidence="3 5" id="KW-0732">Signal</keyword>
<feature type="domain" description="MucB/RseB C-terminal" evidence="7">
    <location>
        <begin position="247"/>
        <end position="343"/>
    </location>
</feature>
<dbReference type="Pfam" id="PF03888">
    <property type="entry name" value="MucB_RseB"/>
    <property type="match status" value="1"/>
</dbReference>
<protein>
    <submittedName>
        <fullName evidence="8">Sigma E regulatory protein, MucB/RseB</fullName>
    </submittedName>
</protein>
<evidence type="ECO:0000256" key="4">
    <source>
        <dbReference type="ARBA" id="ARBA00022764"/>
    </source>
</evidence>
<feature type="signal peptide" evidence="5">
    <location>
        <begin position="1"/>
        <end position="32"/>
    </location>
</feature>
<feature type="chain" id="PRO_5002639228" evidence="5">
    <location>
        <begin position="33"/>
        <end position="347"/>
    </location>
</feature>
<dbReference type="HOGENOM" id="CLU_054710_0_0_4"/>
<dbReference type="eggNOG" id="COG3026">
    <property type="taxonomic scope" value="Bacteria"/>
</dbReference>
<keyword evidence="4" id="KW-0574">Periplasm</keyword>
<dbReference type="STRING" id="365044.Pnap_3066"/>
<evidence type="ECO:0000259" key="7">
    <source>
        <dbReference type="Pfam" id="PF17188"/>
    </source>
</evidence>
<dbReference type="Gene3D" id="3.30.200.100">
    <property type="entry name" value="MucB/RseB, C-terminal domain"/>
    <property type="match status" value="1"/>
</dbReference>
<dbReference type="KEGG" id="pna:Pnap_3066"/>
<keyword evidence="9" id="KW-1185">Reference proteome</keyword>
<dbReference type="CDD" id="cd16327">
    <property type="entry name" value="RseB"/>
    <property type="match status" value="1"/>
</dbReference>
<name>A1VRT7_POLNA</name>
<dbReference type="AlphaFoldDB" id="A1VRT7"/>
<organism evidence="8 9">
    <name type="scientific">Polaromonas naphthalenivorans (strain CJ2)</name>
    <dbReference type="NCBI Taxonomy" id="365044"/>
    <lineage>
        <taxon>Bacteria</taxon>
        <taxon>Pseudomonadati</taxon>
        <taxon>Pseudomonadota</taxon>
        <taxon>Betaproteobacteria</taxon>
        <taxon>Burkholderiales</taxon>
        <taxon>Comamonadaceae</taxon>
        <taxon>Polaromonas</taxon>
    </lineage>
</organism>
<evidence type="ECO:0000256" key="5">
    <source>
        <dbReference type="SAM" id="SignalP"/>
    </source>
</evidence>
<evidence type="ECO:0000313" key="9">
    <source>
        <dbReference type="Proteomes" id="UP000000644"/>
    </source>
</evidence>
<dbReference type="GO" id="GO:0045152">
    <property type="term" value="F:antisigma factor binding"/>
    <property type="evidence" value="ECO:0007669"/>
    <property type="project" value="TreeGrafter"/>
</dbReference>
<dbReference type="PIRSF" id="PIRSF005427">
    <property type="entry name" value="RseB"/>
    <property type="match status" value="1"/>
</dbReference>
<dbReference type="GO" id="GO:0032885">
    <property type="term" value="P:regulation of polysaccharide biosynthetic process"/>
    <property type="evidence" value="ECO:0007669"/>
    <property type="project" value="TreeGrafter"/>
</dbReference>
<comment type="similarity">
    <text evidence="2">Belongs to the RseB family.</text>
</comment>
<dbReference type="InterPro" id="IPR033436">
    <property type="entry name" value="MucB/RseB_C"/>
</dbReference>
<proteinExistence type="inferred from homology"/>
<dbReference type="PANTHER" id="PTHR38782">
    <property type="match status" value="1"/>
</dbReference>
<accession>A1VRT7</accession>
<reference evidence="9" key="1">
    <citation type="journal article" date="2009" name="Environ. Microbiol.">
        <title>The genome of Polaromonas naphthalenivorans strain CJ2, isolated from coal tar-contaminated sediment, reveals physiological and metabolic versatility and evolution through extensive horizontal gene transfer.</title>
        <authorList>
            <person name="Yagi J.M."/>
            <person name="Sims D."/>
            <person name="Brettin T."/>
            <person name="Bruce D."/>
            <person name="Madsen E.L."/>
        </authorList>
    </citation>
    <scope>NUCLEOTIDE SEQUENCE [LARGE SCALE GENOMIC DNA]</scope>
    <source>
        <strain evidence="9">CJ2</strain>
    </source>
</reference>
<dbReference type="Pfam" id="PF17188">
    <property type="entry name" value="MucB_RseB_C"/>
    <property type="match status" value="1"/>
</dbReference>
<feature type="domain" description="MucB/RseB N-terminal" evidence="6">
    <location>
        <begin position="54"/>
        <end position="229"/>
    </location>
</feature>
<sequence length="347" mass="38641">MRGSSFKTMIFKCFRPFALVLYACTAINYVAAQVPSISIPPVAAASVSDPRSLNDWLLRMHQASSQRSYVGTFVVSAGGNMSSAKIWHVCEGKQQVERVETLTGAQRSIFRHNNQVITFMPEHKVARSEKRESLGLFPEMFQSADSRIADFYQFRREGIERVAGVDADIITLMPRDSLRFGYRVWSERQNGLVVKLQTLDTDGKVIEQAAFSELQLDAPVSMNQLIQMMGKVEGYRLEKPVLVKTTASAEGWALRAPVAGFTAMNCYKRPASSAGEGPLQWIFSDGLASVSIFVEPFDRQRHVRESSLSLGATQTLTRQLDAYWITLVGEVPAATLQLFASGLERKK</sequence>
<evidence type="ECO:0000259" key="6">
    <source>
        <dbReference type="Pfam" id="PF03888"/>
    </source>
</evidence>
<comment type="subcellular location">
    <subcellularLocation>
        <location evidence="1">Periplasm</location>
    </subcellularLocation>
</comment>
<dbReference type="InterPro" id="IPR038484">
    <property type="entry name" value="MucB/RseB_C_sf"/>
</dbReference>
<dbReference type="InterPro" id="IPR005588">
    <property type="entry name" value="MucB_RseB"/>
</dbReference>
<evidence type="ECO:0000256" key="2">
    <source>
        <dbReference type="ARBA" id="ARBA00008150"/>
    </source>
</evidence>
<evidence type="ECO:0000256" key="3">
    <source>
        <dbReference type="ARBA" id="ARBA00022729"/>
    </source>
</evidence>
<dbReference type="InterPro" id="IPR033434">
    <property type="entry name" value="MucB/RseB_N"/>
</dbReference>
<dbReference type="Gene3D" id="2.50.20.10">
    <property type="entry name" value="Lipoprotein localisation LolA/LolB/LppX"/>
    <property type="match status" value="1"/>
</dbReference>
<evidence type="ECO:0000256" key="1">
    <source>
        <dbReference type="ARBA" id="ARBA00004418"/>
    </source>
</evidence>